<comment type="catalytic activity">
    <reaction evidence="10">
        <text>4-aminobutanoate + 2-oxoglutarate = succinate semialdehyde + L-glutamate</text>
        <dbReference type="Rhea" id="RHEA:23352"/>
        <dbReference type="ChEBI" id="CHEBI:16810"/>
        <dbReference type="ChEBI" id="CHEBI:29985"/>
        <dbReference type="ChEBI" id="CHEBI:57706"/>
        <dbReference type="ChEBI" id="CHEBI:59888"/>
        <dbReference type="EC" id="2.6.1.19"/>
    </reaction>
</comment>
<dbReference type="AlphaFoldDB" id="A0A9W8L4S1"/>
<dbReference type="InterPro" id="IPR015424">
    <property type="entry name" value="PyrdxlP-dep_Trfase"/>
</dbReference>
<dbReference type="OrthoDB" id="10260828at2759"/>
<keyword evidence="6" id="KW-0808">Transferase</keyword>
<evidence type="ECO:0000256" key="10">
    <source>
        <dbReference type="ARBA" id="ARBA00048021"/>
    </source>
</evidence>
<comment type="caution">
    <text evidence="12">The sequence shown here is derived from an EMBL/GenBank/DDBJ whole genome shotgun (WGS) entry which is preliminary data.</text>
</comment>
<dbReference type="GO" id="GO:0034386">
    <property type="term" value="F:4-aminobutyrate:2-oxoglutarate transaminase activity"/>
    <property type="evidence" value="ECO:0007669"/>
    <property type="project" value="UniProtKB-EC"/>
</dbReference>
<keyword evidence="7 11" id="KW-0663">Pyridoxal phosphate</keyword>
<evidence type="ECO:0000256" key="8">
    <source>
        <dbReference type="ARBA" id="ARBA00030204"/>
    </source>
</evidence>
<dbReference type="InterPro" id="IPR015421">
    <property type="entry name" value="PyrdxlP-dep_Trfase_major"/>
</dbReference>
<evidence type="ECO:0000256" key="7">
    <source>
        <dbReference type="ARBA" id="ARBA00022898"/>
    </source>
</evidence>
<dbReference type="Pfam" id="PF00202">
    <property type="entry name" value="Aminotran_3"/>
    <property type="match status" value="1"/>
</dbReference>
<dbReference type="Proteomes" id="UP001151516">
    <property type="component" value="Unassembled WGS sequence"/>
</dbReference>
<dbReference type="InterPro" id="IPR015422">
    <property type="entry name" value="PyrdxlP-dep_Trfase_small"/>
</dbReference>
<dbReference type="SUPFAM" id="SSF53383">
    <property type="entry name" value="PLP-dependent transferases"/>
    <property type="match status" value="1"/>
</dbReference>
<dbReference type="PIRSF" id="PIRSF000521">
    <property type="entry name" value="Transaminase_4ab_Lys_Orn"/>
    <property type="match status" value="1"/>
</dbReference>
<name>A0A9W8L4S1_9FUNG</name>
<evidence type="ECO:0000256" key="11">
    <source>
        <dbReference type="RuleBase" id="RU003560"/>
    </source>
</evidence>
<comment type="cofactor">
    <cofactor evidence="1">
        <name>pyridoxal 5'-phosphate</name>
        <dbReference type="ChEBI" id="CHEBI:597326"/>
    </cofactor>
</comment>
<protein>
    <recommendedName>
        <fullName evidence="4">4-aminobutyrate aminotransferase</fullName>
        <ecNumber evidence="3">2.6.1.19</ecNumber>
    </recommendedName>
    <alternativeName>
        <fullName evidence="9">GABA aminotransferase</fullName>
    </alternativeName>
    <alternativeName>
        <fullName evidence="8">Gamma-amino-N-butyrate transaminase</fullName>
    </alternativeName>
</protein>
<proteinExistence type="inferred from homology"/>
<dbReference type="GO" id="GO:0005739">
    <property type="term" value="C:mitochondrion"/>
    <property type="evidence" value="ECO:0007669"/>
    <property type="project" value="TreeGrafter"/>
</dbReference>
<dbReference type="InterPro" id="IPR005814">
    <property type="entry name" value="Aminotrans_3"/>
</dbReference>
<organism evidence="12 13">
    <name type="scientific">Coemansia spiralis</name>
    <dbReference type="NCBI Taxonomy" id="417178"/>
    <lineage>
        <taxon>Eukaryota</taxon>
        <taxon>Fungi</taxon>
        <taxon>Fungi incertae sedis</taxon>
        <taxon>Zoopagomycota</taxon>
        <taxon>Kickxellomycotina</taxon>
        <taxon>Kickxellomycetes</taxon>
        <taxon>Kickxellales</taxon>
        <taxon>Kickxellaceae</taxon>
        <taxon>Coemansia</taxon>
    </lineage>
</organism>
<evidence type="ECO:0000313" key="12">
    <source>
        <dbReference type="EMBL" id="KAJ2686932.1"/>
    </source>
</evidence>
<keyword evidence="13" id="KW-1185">Reference proteome</keyword>
<dbReference type="PANTHER" id="PTHR43206">
    <property type="entry name" value="AMINOTRANSFERASE"/>
    <property type="match status" value="1"/>
</dbReference>
<evidence type="ECO:0000256" key="5">
    <source>
        <dbReference type="ARBA" id="ARBA00022576"/>
    </source>
</evidence>
<dbReference type="Gene3D" id="3.40.640.10">
    <property type="entry name" value="Type I PLP-dependent aspartate aminotransferase-like (Major domain)"/>
    <property type="match status" value="1"/>
</dbReference>
<dbReference type="GO" id="GO:0009450">
    <property type="term" value="P:gamma-aminobutyric acid catabolic process"/>
    <property type="evidence" value="ECO:0007669"/>
    <property type="project" value="TreeGrafter"/>
</dbReference>
<dbReference type="EC" id="2.6.1.19" evidence="3"/>
<evidence type="ECO:0000256" key="2">
    <source>
        <dbReference type="ARBA" id="ARBA00008954"/>
    </source>
</evidence>
<evidence type="ECO:0000256" key="3">
    <source>
        <dbReference type="ARBA" id="ARBA00012912"/>
    </source>
</evidence>
<evidence type="ECO:0000256" key="4">
    <source>
        <dbReference type="ARBA" id="ARBA00018543"/>
    </source>
</evidence>
<dbReference type="InterPro" id="IPR004631">
    <property type="entry name" value="4NH2But_aminotransferase_euk"/>
</dbReference>
<dbReference type="EMBL" id="JANBTX010000089">
    <property type="protein sequence ID" value="KAJ2686932.1"/>
    <property type="molecule type" value="Genomic_DNA"/>
</dbReference>
<evidence type="ECO:0000256" key="9">
    <source>
        <dbReference type="ARBA" id="ARBA00031787"/>
    </source>
</evidence>
<dbReference type="CDD" id="cd00610">
    <property type="entry name" value="OAT_like"/>
    <property type="match status" value="1"/>
</dbReference>
<reference evidence="12" key="1">
    <citation type="submission" date="2022-07" db="EMBL/GenBank/DDBJ databases">
        <title>Phylogenomic reconstructions and comparative analyses of Kickxellomycotina fungi.</title>
        <authorList>
            <person name="Reynolds N.K."/>
            <person name="Stajich J.E."/>
            <person name="Barry K."/>
            <person name="Grigoriev I.V."/>
            <person name="Crous P."/>
            <person name="Smith M.E."/>
        </authorList>
    </citation>
    <scope>NUCLEOTIDE SEQUENCE</scope>
    <source>
        <strain evidence="12">CBS 109367</strain>
    </source>
</reference>
<dbReference type="NCBIfam" id="TIGR00699">
    <property type="entry name" value="GABAtrns_euk"/>
    <property type="match status" value="1"/>
</dbReference>
<dbReference type="PANTHER" id="PTHR43206:SF1">
    <property type="entry name" value="4-AMINOBUTYRATE AMINOTRANSFERASE, MITOCHONDRIAL"/>
    <property type="match status" value="1"/>
</dbReference>
<gene>
    <name evidence="12" type="ORF">IWW39_003290</name>
</gene>
<dbReference type="InterPro" id="IPR049704">
    <property type="entry name" value="Aminotrans_3_PPA_site"/>
</dbReference>
<comment type="similarity">
    <text evidence="2 11">Belongs to the class-III pyridoxal-phosphate-dependent aminotransferase family.</text>
</comment>
<sequence length="506" mass="55845">MLWNALSRASSLGRGVGGRLAGASGRHTLVGSRRLVSQLVEPRQPEVVTDEIPGPQSKAALSRLGLLQDTRAVVFAGDYQKSVGNYIVDADGNCLLDLYCQIASIPVGYNNAALLKAAQSPEMALTLANRPALGVYPPKDWSATLEHAYMRVKPKGLDMVFTTAHGSDANELAYKAAFMHYAKTQRGGAEGFSTQELSSVMDNVPPGAPDVAILSFTAGFHGRTFGALSTTRSKAIHKLDIPAFRWPRAPFPQLRYPLDKYSEENAAEERRCIAETERILHDNPMPIAAVIVEPVQSEGGDRHASPQFFQALRSITKEHGVLMIVDEVQTGCGATGTFWAHEQWGLETPPDMVTFSKKMQTAGFYHTREMVPDQPYRNFNTWLGDPSRALMTSAIVDEVLGRGLVEQARDTGAYLKSHLEPLAIRYFRVFNSVRGEGTFLAFDCTSAELRTELLQLMRMEGVNMGGSGDVAVRFRPMLTLTKAHVNVFITRFESVLNKLYQKHWPR</sequence>
<evidence type="ECO:0000313" key="13">
    <source>
        <dbReference type="Proteomes" id="UP001151516"/>
    </source>
</evidence>
<evidence type="ECO:0000256" key="1">
    <source>
        <dbReference type="ARBA" id="ARBA00001933"/>
    </source>
</evidence>
<dbReference type="PROSITE" id="PS00600">
    <property type="entry name" value="AA_TRANSFER_CLASS_3"/>
    <property type="match status" value="1"/>
</dbReference>
<dbReference type="FunFam" id="3.40.640.10:FF:000029">
    <property type="entry name" value="4-aminobutyrate aminotransferase, mitochondrial"/>
    <property type="match status" value="1"/>
</dbReference>
<evidence type="ECO:0000256" key="6">
    <source>
        <dbReference type="ARBA" id="ARBA00022679"/>
    </source>
</evidence>
<dbReference type="GO" id="GO:0030170">
    <property type="term" value="F:pyridoxal phosphate binding"/>
    <property type="evidence" value="ECO:0007669"/>
    <property type="project" value="InterPro"/>
</dbReference>
<accession>A0A9W8L4S1</accession>
<keyword evidence="5" id="KW-0032">Aminotransferase</keyword>
<dbReference type="Gene3D" id="3.90.1150.10">
    <property type="entry name" value="Aspartate Aminotransferase, domain 1"/>
    <property type="match status" value="1"/>
</dbReference>